<dbReference type="InterPro" id="IPR000182">
    <property type="entry name" value="GNAT_dom"/>
</dbReference>
<protein>
    <recommendedName>
        <fullName evidence="1">N-acetyltransferase domain-containing protein</fullName>
    </recommendedName>
</protein>
<evidence type="ECO:0000313" key="3">
    <source>
        <dbReference type="Proteomes" id="UP000042997"/>
    </source>
</evidence>
<dbReference type="eggNOG" id="COG3153">
    <property type="taxonomic scope" value="Bacteria"/>
</dbReference>
<dbReference type="OrthoDB" id="9797178at2"/>
<dbReference type="AlphaFoldDB" id="A0A098BGI2"/>
<dbReference type="EMBL" id="CCSD01000045">
    <property type="protein sequence ID" value="CDZ87819.1"/>
    <property type="molecule type" value="Genomic_DNA"/>
</dbReference>
<reference evidence="2 3" key="1">
    <citation type="journal article" date="2014" name="Genome Announc.">
        <title>Draft Genome Sequence of Propane- and Butane-Oxidizing Actinobacterium Rhodococcus ruber IEGM 231.</title>
        <authorList>
            <person name="Ivshina I.B."/>
            <person name="Kuyukina M.S."/>
            <person name="Krivoruchko A.V."/>
            <person name="Barbe V."/>
            <person name="Fischer C."/>
        </authorList>
    </citation>
    <scope>NUCLEOTIDE SEQUENCE [LARGE SCALE GENOMIC DNA]</scope>
</reference>
<gene>
    <name evidence="2" type="ORF">RHRU231_350036</name>
</gene>
<dbReference type="InterPro" id="IPR016181">
    <property type="entry name" value="Acyl_CoA_acyltransferase"/>
</dbReference>
<feature type="domain" description="N-acetyltransferase" evidence="1">
    <location>
        <begin position="1"/>
        <end position="168"/>
    </location>
</feature>
<dbReference type="CDD" id="cd04301">
    <property type="entry name" value="NAT_SF"/>
    <property type="match status" value="1"/>
</dbReference>
<accession>A0A098BGI2</accession>
<dbReference type="GO" id="GO:0016747">
    <property type="term" value="F:acyltransferase activity, transferring groups other than amino-acyl groups"/>
    <property type="evidence" value="ECO:0007669"/>
    <property type="project" value="InterPro"/>
</dbReference>
<evidence type="ECO:0000259" key="1">
    <source>
        <dbReference type="PROSITE" id="PS51186"/>
    </source>
</evidence>
<dbReference type="Pfam" id="PF13508">
    <property type="entry name" value="Acetyltransf_7"/>
    <property type="match status" value="1"/>
</dbReference>
<dbReference type="Gene3D" id="3.40.630.30">
    <property type="match status" value="1"/>
</dbReference>
<dbReference type="SUPFAM" id="SSF55729">
    <property type="entry name" value="Acyl-CoA N-acyltransferases (Nat)"/>
    <property type="match status" value="1"/>
</dbReference>
<evidence type="ECO:0000313" key="2">
    <source>
        <dbReference type="EMBL" id="CDZ87819.1"/>
    </source>
</evidence>
<dbReference type="PROSITE" id="PS51186">
    <property type="entry name" value="GNAT"/>
    <property type="match status" value="1"/>
</dbReference>
<sequence length="182" mass="19057">MFIRRELPADIPAIGDVHRAAFAPLAPARVEPVEPGLVEALRAGPAWLPRLSLVATGAEDSGTTGAEGSVVGHVCVTRGTVDGEPALALGPIGVLPAWQRAGVGGALMHAVLGAADALDEPLVVLLGHLDYYPRFGFVPAAELGVDPDVPEWASHLQARALTAHRPQLRGVFRYAPPFYEIG</sequence>
<proteinExistence type="predicted"/>
<name>A0A098BGI2_9NOCA</name>
<dbReference type="Proteomes" id="UP000042997">
    <property type="component" value="Unassembled WGS sequence"/>
</dbReference>
<dbReference type="RefSeq" id="WP_040270936.1">
    <property type="nucleotide sequence ID" value="NZ_JAJNCM010000005.1"/>
</dbReference>
<organism evidence="2 3">
    <name type="scientific">Rhodococcus ruber</name>
    <dbReference type="NCBI Taxonomy" id="1830"/>
    <lineage>
        <taxon>Bacteria</taxon>
        <taxon>Bacillati</taxon>
        <taxon>Actinomycetota</taxon>
        <taxon>Actinomycetes</taxon>
        <taxon>Mycobacteriales</taxon>
        <taxon>Nocardiaceae</taxon>
        <taxon>Rhodococcus</taxon>
    </lineage>
</organism>